<keyword evidence="2" id="KW-1185">Reference proteome</keyword>
<proteinExistence type="predicted"/>
<protein>
    <submittedName>
        <fullName evidence="1">Uncharacterized protein</fullName>
    </submittedName>
</protein>
<dbReference type="Proteomes" id="UP001629260">
    <property type="component" value="Unassembled WGS sequence"/>
</dbReference>
<sequence length="276" mass="33076">MKEIYKDKDGNLLFRKSFCAYIDILGFSEKIIQNDLTFFNSYLKTLTEELKHIEYMHDLSGKEDMKSFELKIFTDNFVFGHPWFDEYGESELGNIFEVLSHIQYTFIKSKIFIRGAISVSDLCMDENIVLGPALIESYKLESEKAIYPRIILSNEVVDIVKTHINYYADKKYSPQNKEYLIDIDGFHFINYLYIIFYEYEHPTEYILNEITEHKNIIEECLTSHIDNYKVFDKYSWVAKYHNYFCETFITYYKPEINLEEILIEKSKYIRNINQII</sequence>
<organism evidence="1 2">
    <name type="scientific">Flavobacterium plantiphilum</name>
    <dbReference type="NCBI Taxonomy" id="3163297"/>
    <lineage>
        <taxon>Bacteria</taxon>
        <taxon>Pseudomonadati</taxon>
        <taxon>Bacteroidota</taxon>
        <taxon>Flavobacteriia</taxon>
        <taxon>Flavobacteriales</taxon>
        <taxon>Flavobacteriaceae</taxon>
        <taxon>Flavobacterium</taxon>
    </lineage>
</organism>
<accession>A0ABW8XYC1</accession>
<dbReference type="EMBL" id="JBELQA010000011">
    <property type="protein sequence ID" value="MFL9832312.1"/>
    <property type="molecule type" value="Genomic_DNA"/>
</dbReference>
<evidence type="ECO:0000313" key="2">
    <source>
        <dbReference type="Proteomes" id="UP001629260"/>
    </source>
</evidence>
<reference evidence="1 2" key="1">
    <citation type="submission" date="2024-06" db="EMBL/GenBank/DDBJ databases">
        <authorList>
            <person name="Kaempfer P."/>
            <person name="Viver T."/>
        </authorList>
    </citation>
    <scope>NUCLEOTIDE SEQUENCE [LARGE SCALE GENOMIC DNA]</scope>
    <source>
        <strain evidence="1 2">ST-87</strain>
    </source>
</reference>
<name>A0ABW8XYC1_9FLAO</name>
<evidence type="ECO:0000313" key="1">
    <source>
        <dbReference type="EMBL" id="MFL9832312.1"/>
    </source>
</evidence>
<comment type="caution">
    <text evidence="1">The sequence shown here is derived from an EMBL/GenBank/DDBJ whole genome shotgun (WGS) entry which is preliminary data.</text>
</comment>
<gene>
    <name evidence="1" type="ORF">ABS764_15780</name>
</gene>
<dbReference type="RefSeq" id="WP_408082757.1">
    <property type="nucleotide sequence ID" value="NZ_JBELQA010000011.1"/>
</dbReference>